<sequence>MKVFYQPPPPPSQCLAHYFQSSGLAKLLAMERAAHGEQGSSGQGVVRCWLTALETGPESTETLPLRRTHCNHCTETAETPEHCNASYTDNYTCTVC</sequence>
<dbReference type="Proteomes" id="UP001558613">
    <property type="component" value="Unassembled WGS sequence"/>
</dbReference>
<name>A0ABR3MJX8_9TELE</name>
<protein>
    <submittedName>
        <fullName evidence="1">Uncharacterized protein</fullName>
    </submittedName>
</protein>
<accession>A0ABR3MJX8</accession>
<gene>
    <name evidence="1" type="ORF">QQF64_004729</name>
</gene>
<dbReference type="EMBL" id="JAYMGO010000012">
    <property type="protein sequence ID" value="KAL1264374.1"/>
    <property type="molecule type" value="Genomic_DNA"/>
</dbReference>
<proteinExistence type="predicted"/>
<keyword evidence="2" id="KW-1185">Reference proteome</keyword>
<organism evidence="1 2">
    <name type="scientific">Cirrhinus molitorella</name>
    <name type="common">mud carp</name>
    <dbReference type="NCBI Taxonomy" id="172907"/>
    <lineage>
        <taxon>Eukaryota</taxon>
        <taxon>Metazoa</taxon>
        <taxon>Chordata</taxon>
        <taxon>Craniata</taxon>
        <taxon>Vertebrata</taxon>
        <taxon>Euteleostomi</taxon>
        <taxon>Actinopterygii</taxon>
        <taxon>Neopterygii</taxon>
        <taxon>Teleostei</taxon>
        <taxon>Ostariophysi</taxon>
        <taxon>Cypriniformes</taxon>
        <taxon>Cyprinidae</taxon>
        <taxon>Labeoninae</taxon>
        <taxon>Labeonini</taxon>
        <taxon>Cirrhinus</taxon>
    </lineage>
</organism>
<evidence type="ECO:0000313" key="1">
    <source>
        <dbReference type="EMBL" id="KAL1264374.1"/>
    </source>
</evidence>
<evidence type="ECO:0000313" key="2">
    <source>
        <dbReference type="Proteomes" id="UP001558613"/>
    </source>
</evidence>
<comment type="caution">
    <text evidence="1">The sequence shown here is derived from an EMBL/GenBank/DDBJ whole genome shotgun (WGS) entry which is preliminary data.</text>
</comment>
<reference evidence="1 2" key="1">
    <citation type="submission" date="2023-09" db="EMBL/GenBank/DDBJ databases">
        <authorList>
            <person name="Wang M."/>
        </authorList>
    </citation>
    <scope>NUCLEOTIDE SEQUENCE [LARGE SCALE GENOMIC DNA]</scope>
    <source>
        <strain evidence="1">GT-2023</strain>
        <tissue evidence="1">Liver</tissue>
    </source>
</reference>